<evidence type="ECO:0000256" key="1">
    <source>
        <dbReference type="SAM" id="MobiDB-lite"/>
    </source>
</evidence>
<sequence length="80" mass="9136">MKTRPLMGSGFCFVLMQKAMGDIIGCNSHREVTVHIKIVANHIKIMVNHIKNTSHHIKKADHQIKMKTSAKHVYSKKTEQ</sequence>
<dbReference type="Proteomes" id="UP000076623">
    <property type="component" value="Chromosome"/>
</dbReference>
<keyword evidence="3" id="KW-1185">Reference proteome</keyword>
<gene>
    <name evidence="2" type="ORF">ABE65_003555</name>
</gene>
<organism evidence="2 3">
    <name type="scientific">Fictibacillus phosphorivorans</name>
    <dbReference type="NCBI Taxonomy" id="1221500"/>
    <lineage>
        <taxon>Bacteria</taxon>
        <taxon>Bacillati</taxon>
        <taxon>Bacillota</taxon>
        <taxon>Bacilli</taxon>
        <taxon>Bacillales</taxon>
        <taxon>Fictibacillaceae</taxon>
        <taxon>Fictibacillus</taxon>
    </lineage>
</organism>
<proteinExistence type="predicted"/>
<dbReference type="AlphaFoldDB" id="A0A160IJF2"/>
<protein>
    <submittedName>
        <fullName evidence="2">Uncharacterized protein</fullName>
    </submittedName>
</protein>
<accession>A0A160IJF2</accession>
<name>A0A160IJF2_9BACL</name>
<dbReference type="EMBL" id="CP015378">
    <property type="protein sequence ID" value="ANC75941.1"/>
    <property type="molecule type" value="Genomic_DNA"/>
</dbReference>
<evidence type="ECO:0000313" key="3">
    <source>
        <dbReference type="Proteomes" id="UP000076623"/>
    </source>
</evidence>
<reference evidence="2 3" key="1">
    <citation type="submission" date="2016-04" db="EMBL/GenBank/DDBJ databases">
        <title>Complete genome sequence of Fictibacillus phosphorivorans G25-29, a strain toxic to nematodes.</title>
        <authorList>
            <person name="Zheng Z."/>
        </authorList>
    </citation>
    <scope>NUCLEOTIDE SEQUENCE [LARGE SCALE GENOMIC DNA]</scope>
    <source>
        <strain evidence="2 3">G25-29</strain>
    </source>
</reference>
<feature type="compositionally biased region" description="Basic residues" evidence="1">
    <location>
        <begin position="68"/>
        <end position="80"/>
    </location>
</feature>
<feature type="region of interest" description="Disordered" evidence="1">
    <location>
        <begin position="57"/>
        <end position="80"/>
    </location>
</feature>
<evidence type="ECO:0000313" key="2">
    <source>
        <dbReference type="EMBL" id="ANC75941.1"/>
    </source>
</evidence>
<dbReference type="KEGG" id="fpn:ABE65_003555"/>